<accession>A0ABP3ZID9</accession>
<dbReference type="EMBL" id="BAAAHP010000014">
    <property type="protein sequence ID" value="GAA0922603.1"/>
    <property type="molecule type" value="Genomic_DNA"/>
</dbReference>
<reference evidence="3" key="1">
    <citation type="journal article" date="2019" name="Int. J. Syst. Evol. Microbiol.">
        <title>The Global Catalogue of Microorganisms (GCM) 10K type strain sequencing project: providing services to taxonomists for standard genome sequencing and annotation.</title>
        <authorList>
            <consortium name="The Broad Institute Genomics Platform"/>
            <consortium name="The Broad Institute Genome Sequencing Center for Infectious Disease"/>
            <person name="Wu L."/>
            <person name="Ma J."/>
        </authorList>
    </citation>
    <scope>NUCLEOTIDE SEQUENCE [LARGE SCALE GENOMIC DNA]</scope>
    <source>
        <strain evidence="3">JCM 11117</strain>
    </source>
</reference>
<keyword evidence="1" id="KW-1133">Transmembrane helix</keyword>
<organism evidence="2 3">
    <name type="scientific">Pseudonocardia zijingensis</name>
    <dbReference type="NCBI Taxonomy" id="153376"/>
    <lineage>
        <taxon>Bacteria</taxon>
        <taxon>Bacillati</taxon>
        <taxon>Actinomycetota</taxon>
        <taxon>Actinomycetes</taxon>
        <taxon>Pseudonocardiales</taxon>
        <taxon>Pseudonocardiaceae</taxon>
        <taxon>Pseudonocardia</taxon>
    </lineage>
</organism>
<feature type="transmembrane region" description="Helical" evidence="1">
    <location>
        <begin position="126"/>
        <end position="144"/>
    </location>
</feature>
<feature type="transmembrane region" description="Helical" evidence="1">
    <location>
        <begin position="7"/>
        <end position="28"/>
    </location>
</feature>
<sequence>MQIAPVVLVRCGLIALTGIGILATTFELAAERHWGHVEQLVPFLALVLLAVAIGLLLLPEGRGVTAARVLAVVVLGASLYGVVEHVLVNAGAGRFDQRYGDVWESLPLLQRGWYALTKTVGSAPTLSPGVLAQTALLLLLATVCKERQGPGQRTEDPTAAPAR</sequence>
<feature type="transmembrane region" description="Helical" evidence="1">
    <location>
        <begin position="40"/>
        <end position="58"/>
    </location>
</feature>
<comment type="caution">
    <text evidence="2">The sequence shown here is derived from an EMBL/GenBank/DDBJ whole genome shotgun (WGS) entry which is preliminary data.</text>
</comment>
<evidence type="ECO:0000256" key="1">
    <source>
        <dbReference type="SAM" id="Phobius"/>
    </source>
</evidence>
<evidence type="ECO:0000313" key="2">
    <source>
        <dbReference type="EMBL" id="GAA0922603.1"/>
    </source>
</evidence>
<keyword evidence="3" id="KW-1185">Reference proteome</keyword>
<proteinExistence type="predicted"/>
<evidence type="ECO:0000313" key="3">
    <source>
        <dbReference type="Proteomes" id="UP001499967"/>
    </source>
</evidence>
<gene>
    <name evidence="2" type="ORF">GCM10009559_06290</name>
</gene>
<dbReference type="RefSeq" id="WP_343938642.1">
    <property type="nucleotide sequence ID" value="NZ_BAAAHP010000014.1"/>
</dbReference>
<dbReference type="Proteomes" id="UP001499967">
    <property type="component" value="Unassembled WGS sequence"/>
</dbReference>
<feature type="transmembrane region" description="Helical" evidence="1">
    <location>
        <begin position="65"/>
        <end position="83"/>
    </location>
</feature>
<name>A0ABP3ZID9_9PSEU</name>
<protein>
    <submittedName>
        <fullName evidence="2">Uncharacterized protein</fullName>
    </submittedName>
</protein>
<keyword evidence="1" id="KW-0812">Transmembrane</keyword>
<keyword evidence="1" id="KW-0472">Membrane</keyword>